<sequence>MSIESRINQLEFQIDTQQNIPSQVNKLNNYINQFIKSQPSITKLFQFLNNSNIHFYYNQEFQNINELDVKRQFINSNLQQITNHVENLLILQNMEKKQLEFGIINKSKQIENHFERLRELEFKYNQLILRSINLLQNFLKLNENIKRCSMKLQRS</sequence>
<keyword evidence="2" id="KW-1185">Reference proteome</keyword>
<evidence type="ECO:0000313" key="2">
    <source>
        <dbReference type="Proteomes" id="UP000009328"/>
    </source>
</evidence>
<protein>
    <submittedName>
        <fullName evidence="1">Uncharacterized protein</fullName>
    </submittedName>
</protein>
<dbReference type="InParanoid" id="K0KEC3"/>
<dbReference type="AlphaFoldDB" id="K0KEC3"/>
<accession>K0KEC3</accession>
<organism evidence="1 2">
    <name type="scientific">Wickerhamomyces ciferrii (strain ATCC 14091 / BCRC 22168 / CBS 111 / JCM 3599 / NBRC 0793 / NRRL Y-1031 F-60-10)</name>
    <name type="common">Yeast</name>
    <name type="synonym">Pichia ciferrii</name>
    <dbReference type="NCBI Taxonomy" id="1206466"/>
    <lineage>
        <taxon>Eukaryota</taxon>
        <taxon>Fungi</taxon>
        <taxon>Dikarya</taxon>
        <taxon>Ascomycota</taxon>
        <taxon>Saccharomycotina</taxon>
        <taxon>Saccharomycetes</taxon>
        <taxon>Phaffomycetales</taxon>
        <taxon>Wickerhamomycetaceae</taxon>
        <taxon>Wickerhamomyces</taxon>
    </lineage>
</organism>
<comment type="caution">
    <text evidence="1">The sequence shown here is derived from an EMBL/GenBank/DDBJ whole genome shotgun (WGS) entry which is preliminary data.</text>
</comment>
<name>K0KEC3_WICCF</name>
<gene>
    <name evidence="1" type="ORF">BN7_3030</name>
</gene>
<dbReference type="HOGENOM" id="CLU_1696876_0_0_1"/>
<dbReference type="EMBL" id="CAIF01000080">
    <property type="protein sequence ID" value="CCH43480.1"/>
    <property type="molecule type" value="Genomic_DNA"/>
</dbReference>
<reference evidence="1 2" key="1">
    <citation type="journal article" date="2012" name="Eukaryot. Cell">
        <title>Draft genome sequence of Wickerhamomyces ciferrii NRRL Y-1031 F-60-10.</title>
        <authorList>
            <person name="Schneider J."/>
            <person name="Andrea H."/>
            <person name="Blom J."/>
            <person name="Jaenicke S."/>
            <person name="Ruckert C."/>
            <person name="Schorsch C."/>
            <person name="Szczepanowski R."/>
            <person name="Farwick M."/>
            <person name="Goesmann A."/>
            <person name="Puhler A."/>
            <person name="Schaffer S."/>
            <person name="Tauch A."/>
            <person name="Kohler T."/>
            <person name="Brinkrolf K."/>
        </authorList>
    </citation>
    <scope>NUCLEOTIDE SEQUENCE [LARGE SCALE GENOMIC DNA]</scope>
    <source>
        <strain evidence="2">ATCC 14091 / BCRC 22168 / CBS 111 / JCM 3599 / NBRC 0793 / NRRL Y-1031 F-60-10</strain>
    </source>
</reference>
<proteinExistence type="predicted"/>
<evidence type="ECO:0000313" key="1">
    <source>
        <dbReference type="EMBL" id="CCH43480.1"/>
    </source>
</evidence>
<dbReference type="Proteomes" id="UP000009328">
    <property type="component" value="Unassembled WGS sequence"/>
</dbReference>